<protein>
    <submittedName>
        <fullName evidence="1">Uncharacterized protein</fullName>
    </submittedName>
</protein>
<reference evidence="1 2" key="1">
    <citation type="submission" date="2009-01" db="EMBL/GenBank/DDBJ databases">
        <title>Complete sequence of chromosome of Methylobacterium nodulans ORS 2060.</title>
        <authorList>
            <consortium name="US DOE Joint Genome Institute"/>
            <person name="Lucas S."/>
            <person name="Copeland A."/>
            <person name="Lapidus A."/>
            <person name="Glavina del Rio T."/>
            <person name="Dalin E."/>
            <person name="Tice H."/>
            <person name="Bruce D."/>
            <person name="Goodwin L."/>
            <person name="Pitluck S."/>
            <person name="Sims D."/>
            <person name="Brettin T."/>
            <person name="Detter J.C."/>
            <person name="Han C."/>
            <person name="Larimer F."/>
            <person name="Land M."/>
            <person name="Hauser L."/>
            <person name="Kyrpides N."/>
            <person name="Ivanova N."/>
            <person name="Marx C.J."/>
            <person name="Richardson P."/>
        </authorList>
    </citation>
    <scope>NUCLEOTIDE SEQUENCE [LARGE SCALE GENOMIC DNA]</scope>
    <source>
        <strain evidence="2">LMG 21967 / CNCM I-2342 / ORS 2060</strain>
    </source>
</reference>
<sequence>MPIDLPREPFPPAVPFTSRLKLFATDMRLGVTGWRLDQARRRRDHRGLLRHLEVWTTLQDRRAVYLGQRLPLAADRARDETCRRIRGIVHRIDRETRRLEWATGRMQRAYLAQDQRAFSHAELLGQLACQRLQRLWTSL</sequence>
<keyword evidence="2" id="KW-1185">Reference proteome</keyword>
<organism evidence="1 2">
    <name type="scientific">Methylobacterium nodulans (strain LMG 21967 / CNCM I-2342 / ORS 2060)</name>
    <dbReference type="NCBI Taxonomy" id="460265"/>
    <lineage>
        <taxon>Bacteria</taxon>
        <taxon>Pseudomonadati</taxon>
        <taxon>Pseudomonadota</taxon>
        <taxon>Alphaproteobacteria</taxon>
        <taxon>Hyphomicrobiales</taxon>
        <taxon>Methylobacteriaceae</taxon>
        <taxon>Methylobacterium</taxon>
    </lineage>
</organism>
<dbReference type="HOGENOM" id="CLU_1842784_0_0_5"/>
<dbReference type="AlphaFoldDB" id="B8ICH7"/>
<dbReference type="KEGG" id="mno:Mnod_0524"/>
<proteinExistence type="predicted"/>
<evidence type="ECO:0000313" key="1">
    <source>
        <dbReference type="EMBL" id="ACL55565.1"/>
    </source>
</evidence>
<accession>B8ICH7</accession>
<dbReference type="RefSeq" id="WP_015927275.1">
    <property type="nucleotide sequence ID" value="NC_011894.1"/>
</dbReference>
<dbReference type="Proteomes" id="UP000008207">
    <property type="component" value="Chromosome"/>
</dbReference>
<gene>
    <name evidence="1" type="ordered locus">Mnod_0524</name>
</gene>
<dbReference type="EMBL" id="CP001349">
    <property type="protein sequence ID" value="ACL55565.1"/>
    <property type="molecule type" value="Genomic_DNA"/>
</dbReference>
<evidence type="ECO:0000313" key="2">
    <source>
        <dbReference type="Proteomes" id="UP000008207"/>
    </source>
</evidence>
<name>B8ICH7_METNO</name>